<organism evidence="1 2">
    <name type="scientific">Xenopus laevis</name>
    <name type="common">African clawed frog</name>
    <dbReference type="NCBI Taxonomy" id="8355"/>
    <lineage>
        <taxon>Eukaryota</taxon>
        <taxon>Metazoa</taxon>
        <taxon>Chordata</taxon>
        <taxon>Craniata</taxon>
        <taxon>Vertebrata</taxon>
        <taxon>Euteleostomi</taxon>
        <taxon>Amphibia</taxon>
        <taxon>Batrachia</taxon>
        <taxon>Anura</taxon>
        <taxon>Pipoidea</taxon>
        <taxon>Pipidae</taxon>
        <taxon>Xenopodinae</taxon>
        <taxon>Xenopus</taxon>
        <taxon>Xenopus</taxon>
    </lineage>
</organism>
<dbReference type="EMBL" id="CM004482">
    <property type="protein sequence ID" value="OCT63181.1"/>
    <property type="molecule type" value="Genomic_DNA"/>
</dbReference>
<accession>A0A974H3L2</accession>
<protein>
    <submittedName>
        <fullName evidence="1">Uncharacterized protein</fullName>
    </submittedName>
</protein>
<evidence type="ECO:0000313" key="2">
    <source>
        <dbReference type="Proteomes" id="UP000694892"/>
    </source>
</evidence>
<evidence type="ECO:0000313" key="1">
    <source>
        <dbReference type="EMBL" id="OCT63181.1"/>
    </source>
</evidence>
<sequence>MPKKLQVVFKSHPKCYTKSLCWIKKDVRVMDEKLAFLKCTTPLPGHMGVKQHSHCFLSLQRPTDARRAGAKLEDAIGVATVPEEQVRWWKSTTPSS</sequence>
<dbReference type="Proteomes" id="UP000694892">
    <property type="component" value="Chromosome 9_10L"/>
</dbReference>
<reference evidence="2" key="1">
    <citation type="journal article" date="2016" name="Nature">
        <title>Genome evolution in the allotetraploid frog Xenopus laevis.</title>
        <authorList>
            <person name="Session A.M."/>
            <person name="Uno Y."/>
            <person name="Kwon T."/>
            <person name="Chapman J.A."/>
            <person name="Toyoda A."/>
            <person name="Takahashi S."/>
            <person name="Fukui A."/>
            <person name="Hikosaka A."/>
            <person name="Suzuki A."/>
            <person name="Kondo M."/>
            <person name="van Heeringen S.J."/>
            <person name="Quigley I."/>
            <person name="Heinz S."/>
            <person name="Ogino H."/>
            <person name="Ochi H."/>
            <person name="Hellsten U."/>
            <person name="Lyons J.B."/>
            <person name="Simakov O."/>
            <person name="Putnam N."/>
            <person name="Stites J."/>
            <person name="Kuroki Y."/>
            <person name="Tanaka T."/>
            <person name="Michiue T."/>
            <person name="Watanabe M."/>
            <person name="Bogdanovic O."/>
            <person name="Lister R."/>
            <person name="Georgiou G."/>
            <person name="Paranjpe S.S."/>
            <person name="van Kruijsbergen I."/>
            <person name="Shu S."/>
            <person name="Carlson J."/>
            <person name="Kinoshita T."/>
            <person name="Ohta Y."/>
            <person name="Mawaribuchi S."/>
            <person name="Jenkins J."/>
            <person name="Grimwood J."/>
            <person name="Schmutz J."/>
            <person name="Mitros T."/>
            <person name="Mozaffari S.V."/>
            <person name="Suzuki Y."/>
            <person name="Haramoto Y."/>
            <person name="Yamamoto T.S."/>
            <person name="Takagi C."/>
            <person name="Heald R."/>
            <person name="Miller K."/>
            <person name="Haudenschild C."/>
            <person name="Kitzman J."/>
            <person name="Nakayama T."/>
            <person name="Izutsu Y."/>
            <person name="Robert J."/>
            <person name="Fortriede J."/>
            <person name="Burns K."/>
            <person name="Lotay V."/>
            <person name="Karimi K."/>
            <person name="Yasuoka Y."/>
            <person name="Dichmann D.S."/>
            <person name="Flajnik M.F."/>
            <person name="Houston D.W."/>
            <person name="Shendure J."/>
            <person name="DuPasquier L."/>
            <person name="Vize P.D."/>
            <person name="Zorn A.M."/>
            <person name="Ito M."/>
            <person name="Marcotte E.M."/>
            <person name="Wallingford J.B."/>
            <person name="Ito Y."/>
            <person name="Asashima M."/>
            <person name="Ueno N."/>
            <person name="Matsuda Y."/>
            <person name="Veenstra G.J."/>
            <person name="Fujiyama A."/>
            <person name="Harland R.M."/>
            <person name="Taira M."/>
            <person name="Rokhsar D.S."/>
        </authorList>
    </citation>
    <scope>NUCLEOTIDE SEQUENCE [LARGE SCALE GENOMIC DNA]</scope>
    <source>
        <strain evidence="2">J</strain>
    </source>
</reference>
<dbReference type="AlphaFoldDB" id="A0A974H3L2"/>
<gene>
    <name evidence="1" type="ORF">XELAEV_18044279mg</name>
</gene>
<name>A0A974H3L2_XENLA</name>
<proteinExistence type="predicted"/>